<feature type="chain" id="PRO_5002413094" description="PKD domain-containing protein" evidence="1">
    <location>
        <begin position="22"/>
        <end position="461"/>
    </location>
</feature>
<dbReference type="Proteomes" id="UP000033109">
    <property type="component" value="Chromosome"/>
</dbReference>
<feature type="signal peptide" evidence="1">
    <location>
        <begin position="1"/>
        <end position="21"/>
    </location>
</feature>
<dbReference type="PATRIC" id="fig|400092.3.peg.396"/>
<keyword evidence="1" id="KW-0732">Signal</keyword>
<evidence type="ECO:0000313" key="3">
    <source>
        <dbReference type="Proteomes" id="UP000033109"/>
    </source>
</evidence>
<sequence>MKSFKILWYLLLLPVFLITSCEDDSPELGRMLSKDEIHFRVVQDRSIDEGGNTVILINETPGTVSMWDYGTGRSNRAVDTVRFAFQGEYVIKFSAMTAGGVVEMDPVTIEVTEDNLNYVDDPLWTALTGGVGEEKTWILDIEAKYFDGPLYFYGTDNGWEGACMEEGGDCWNWNPVYADNTWLMPAGDYGTMTFSLKGGPFVTVNHAMLTSRGTETGTYFLDVNSKTLSLTDAAPLHDASRDGCVDDWGNIRLLSLTENSMQFAVLRKNSCEGAALLVYNYVSKEYADNWVPEEPVETGPDEGFDPEFAPGELLTMLTGGPSSGRVWKLDAAGNPVDWIAAGKGWTESSASSADWGWNASWDAAAAGSWIRFDRFGGTQNYTRSQNGTTTTGTFTINEADNTITLNNNTLIQNPESWMNPTSNTIKVVKAFPGEHETKGIWFGTSYDAGKDEWLAFHYVIE</sequence>
<dbReference type="PROSITE" id="PS51257">
    <property type="entry name" value="PROKAR_LIPOPROTEIN"/>
    <property type="match status" value="1"/>
</dbReference>
<keyword evidence="3" id="KW-1185">Reference proteome</keyword>
<dbReference type="AlphaFoldDB" id="A0A0E3UV11"/>
<name>A0A0E3UV11_9BACT</name>
<dbReference type="KEGG" id="pko:PKOR_01755"/>
<reference evidence="2 3" key="1">
    <citation type="journal article" date="2015" name="Sci. Rep.">
        <title>Unraveling adaptation of Pontibacter korlensis to radiation and infertility in desert through complete genome and comparative transcriptomic analysis.</title>
        <authorList>
            <person name="Dai J."/>
            <person name="Dai W."/>
            <person name="Qiu C."/>
            <person name="Yang Z."/>
            <person name="Zhang Y."/>
            <person name="Zhou M."/>
            <person name="Zhang L."/>
            <person name="Fang C."/>
            <person name="Gao Q."/>
            <person name="Yang Q."/>
            <person name="Li X."/>
            <person name="Wang Z."/>
            <person name="Wang Z."/>
            <person name="Jia Z."/>
            <person name="Chen X."/>
        </authorList>
    </citation>
    <scope>NUCLEOTIDE SEQUENCE [LARGE SCALE GENOMIC DNA]</scope>
    <source>
        <strain evidence="2 3">X14-1T</strain>
    </source>
</reference>
<gene>
    <name evidence="2" type="ORF">PKOR_01755</name>
</gene>
<organism evidence="2 3">
    <name type="scientific">Pontibacter korlensis</name>
    <dbReference type="NCBI Taxonomy" id="400092"/>
    <lineage>
        <taxon>Bacteria</taxon>
        <taxon>Pseudomonadati</taxon>
        <taxon>Bacteroidota</taxon>
        <taxon>Cytophagia</taxon>
        <taxon>Cytophagales</taxon>
        <taxon>Hymenobacteraceae</taxon>
        <taxon>Pontibacter</taxon>
    </lineage>
</organism>
<dbReference type="OrthoDB" id="646668at2"/>
<protein>
    <recommendedName>
        <fullName evidence="4">PKD domain-containing protein</fullName>
    </recommendedName>
</protein>
<accession>A0A0E3UV11</accession>
<dbReference type="HOGENOM" id="CLU_592940_0_0_10"/>
<evidence type="ECO:0000313" key="2">
    <source>
        <dbReference type="EMBL" id="AKD02097.1"/>
    </source>
</evidence>
<evidence type="ECO:0008006" key="4">
    <source>
        <dbReference type="Google" id="ProtNLM"/>
    </source>
</evidence>
<dbReference type="STRING" id="400092.PKOR_01755"/>
<dbReference type="RefSeq" id="WP_046308806.1">
    <property type="nucleotide sequence ID" value="NZ_CBCSCY010000032.1"/>
</dbReference>
<evidence type="ECO:0000256" key="1">
    <source>
        <dbReference type="SAM" id="SignalP"/>
    </source>
</evidence>
<proteinExistence type="predicted"/>
<dbReference type="EMBL" id="CP009621">
    <property type="protein sequence ID" value="AKD02097.1"/>
    <property type="molecule type" value="Genomic_DNA"/>
</dbReference>